<gene>
    <name evidence="1" type="ORF">MLD38_017551</name>
</gene>
<organism evidence="1 2">
    <name type="scientific">Melastoma candidum</name>
    <dbReference type="NCBI Taxonomy" id="119954"/>
    <lineage>
        <taxon>Eukaryota</taxon>
        <taxon>Viridiplantae</taxon>
        <taxon>Streptophyta</taxon>
        <taxon>Embryophyta</taxon>
        <taxon>Tracheophyta</taxon>
        <taxon>Spermatophyta</taxon>
        <taxon>Magnoliopsida</taxon>
        <taxon>eudicotyledons</taxon>
        <taxon>Gunneridae</taxon>
        <taxon>Pentapetalae</taxon>
        <taxon>rosids</taxon>
        <taxon>malvids</taxon>
        <taxon>Myrtales</taxon>
        <taxon>Melastomataceae</taxon>
        <taxon>Melastomatoideae</taxon>
        <taxon>Melastomateae</taxon>
        <taxon>Melastoma</taxon>
    </lineage>
</organism>
<dbReference type="Proteomes" id="UP001057402">
    <property type="component" value="Chromosome 5"/>
</dbReference>
<name>A0ACB9QQZ4_9MYRT</name>
<comment type="caution">
    <text evidence="1">The sequence shown here is derived from an EMBL/GenBank/DDBJ whole genome shotgun (WGS) entry which is preliminary data.</text>
</comment>
<evidence type="ECO:0000313" key="2">
    <source>
        <dbReference type="Proteomes" id="UP001057402"/>
    </source>
</evidence>
<sequence length="110" mass="12241">MSRRLHLILVPVLHLQPACGLNGAIYCLLVGATGCTCFYSMAYRTKMRKQFALNGSAYEDCHCCCQSCALTQEYIELKNRGYDLSISWVGNDAERFNRGLALAPINEPGM</sequence>
<dbReference type="EMBL" id="CM042884">
    <property type="protein sequence ID" value="KAI4369060.1"/>
    <property type="molecule type" value="Genomic_DNA"/>
</dbReference>
<protein>
    <submittedName>
        <fullName evidence="1">Uncharacterized protein</fullName>
    </submittedName>
</protein>
<evidence type="ECO:0000313" key="1">
    <source>
        <dbReference type="EMBL" id="KAI4369060.1"/>
    </source>
</evidence>
<proteinExistence type="predicted"/>
<accession>A0ACB9QQZ4</accession>
<reference evidence="2" key="1">
    <citation type="journal article" date="2023" name="Front. Plant Sci.">
        <title>Chromosomal-level genome assembly of Melastoma candidum provides insights into trichome evolution.</title>
        <authorList>
            <person name="Zhong Y."/>
            <person name="Wu W."/>
            <person name="Sun C."/>
            <person name="Zou P."/>
            <person name="Liu Y."/>
            <person name="Dai S."/>
            <person name="Zhou R."/>
        </authorList>
    </citation>
    <scope>NUCLEOTIDE SEQUENCE [LARGE SCALE GENOMIC DNA]</scope>
</reference>
<keyword evidence="2" id="KW-1185">Reference proteome</keyword>